<dbReference type="AlphaFoldDB" id="A0AB39Q978"/>
<dbReference type="Pfam" id="PF14518">
    <property type="entry name" value="Haem_oxygenas_2"/>
    <property type="match status" value="1"/>
</dbReference>
<feature type="region of interest" description="Disordered" evidence="1">
    <location>
        <begin position="395"/>
        <end position="428"/>
    </location>
</feature>
<sequence length="715" mass="77687">MPPSTPCSDRAEHDGAATLPVRTVFARACEPEDTPLADTLRSALAEELKGAGHADAPRGGPAAVTAWADTERLRFTALFADARREGCADVLVRRAVLACAPLALVSGAWLQWLSEPGNAEEPVTLRLLALFAADVGAGHPGASRGDAHLALMRHVRVAVHARPAAALARDRRIADTSFHLPALALTMSRRPGLYRGEIIGLDLCLRAAGLPPPLAGVQDLFPEAADWAALDPGRAQAPGRSPAVDDAREIAAAFTDATGPAGAAAVERGFAWAFVAVRRWSEEAYRELDAARDPAFEMAELMRARAREASAYHDRFVLRGRPLKEWLTEARTDPAPFLAALADSRLVRPGRSGASRLTGELVSENGRMFRVFPDEDLAVIRRWIDALPADPAERARPRPAAYRPPGVALRTSPAAPGEDGTAPAGPRDAYPRLLRRTLTPPTRRYALRYVEGWLARSRHGMDKADPSLPAAPPADGLRPWLLDQHDLHNSEFQEGTDAPLPDRAALIDSTLQLAPLTLIDGAWLAGHTDYQLAAAERGHFLFATYWDELGNGETELNHPLIYRAVLREMGVDLPPTRSPEFAAWPAFRDRSFELPVYWLAIGRFPRTFEPEILGLNLAMELSGVGGSYRRARQALAHHGFSTMFVDVHNTIDNVATGHSAWAADAVDGYLTQLPPAARADAWDRIRTGYRSLNPPSGFRARNAARRARVEASAHV</sequence>
<evidence type="ECO:0000313" key="2">
    <source>
        <dbReference type="EMBL" id="XDQ39475.1"/>
    </source>
</evidence>
<protein>
    <submittedName>
        <fullName evidence="2">Iron-containing redox enzyme family protein</fullName>
    </submittedName>
</protein>
<dbReference type="SMART" id="SM01236">
    <property type="entry name" value="Haem_oxygenase_2"/>
    <property type="match status" value="1"/>
</dbReference>
<evidence type="ECO:0000256" key="1">
    <source>
        <dbReference type="SAM" id="MobiDB-lite"/>
    </source>
</evidence>
<name>A0AB39Q978_9ACTN</name>
<dbReference type="EMBL" id="CP163439">
    <property type="protein sequence ID" value="XDQ39475.1"/>
    <property type="molecule type" value="Genomic_DNA"/>
</dbReference>
<organism evidence="2">
    <name type="scientific">Streptomyces sp. R28</name>
    <dbReference type="NCBI Taxonomy" id="3238628"/>
    <lineage>
        <taxon>Bacteria</taxon>
        <taxon>Bacillati</taxon>
        <taxon>Actinomycetota</taxon>
        <taxon>Actinomycetes</taxon>
        <taxon>Kitasatosporales</taxon>
        <taxon>Streptomycetaceae</taxon>
        <taxon>Streptomyces</taxon>
    </lineage>
</organism>
<dbReference type="InterPro" id="IPR016084">
    <property type="entry name" value="Haem_Oase-like_multi-hlx"/>
</dbReference>
<reference evidence="2" key="1">
    <citation type="submission" date="2024-07" db="EMBL/GenBank/DDBJ databases">
        <authorList>
            <person name="Yu S.T."/>
        </authorList>
    </citation>
    <scope>NUCLEOTIDE SEQUENCE</scope>
    <source>
        <strain evidence="2">R28</strain>
    </source>
</reference>
<dbReference type="Gene3D" id="1.20.910.10">
    <property type="entry name" value="Heme oxygenase-like"/>
    <property type="match status" value="1"/>
</dbReference>
<accession>A0AB39Q978</accession>
<proteinExistence type="predicted"/>
<gene>
    <name evidence="2" type="ORF">AB5J49_42405</name>
</gene>
<dbReference type="RefSeq" id="WP_369174199.1">
    <property type="nucleotide sequence ID" value="NZ_CP163439.1"/>
</dbReference>